<accession>A0A073CKR7</accession>
<dbReference type="Proteomes" id="UP000027395">
    <property type="component" value="Chromosome"/>
</dbReference>
<dbReference type="GO" id="GO:0004017">
    <property type="term" value="F:AMP kinase activity"/>
    <property type="evidence" value="ECO:0007669"/>
    <property type="project" value="UniProtKB-UniRule"/>
</dbReference>
<gene>
    <name evidence="5 8" type="primary">adk</name>
    <name evidence="8" type="ORF">A19Y_4167</name>
</gene>
<evidence type="ECO:0000256" key="5">
    <source>
        <dbReference type="HAMAP-Rule" id="MF_00235"/>
    </source>
</evidence>
<feature type="region of interest" description="NMP" evidence="5">
    <location>
        <begin position="30"/>
        <end position="59"/>
    </location>
</feature>
<evidence type="ECO:0000256" key="7">
    <source>
        <dbReference type="RuleBase" id="RU003331"/>
    </source>
</evidence>
<evidence type="ECO:0000256" key="4">
    <source>
        <dbReference type="ARBA" id="ARBA00022777"/>
    </source>
</evidence>
<dbReference type="CDD" id="cd01428">
    <property type="entry name" value="ADK"/>
    <property type="match status" value="1"/>
</dbReference>
<dbReference type="RefSeq" id="WP_042156378.1">
    <property type="nucleotide sequence ID" value="NZ_CM002803.1"/>
</dbReference>
<dbReference type="GO" id="GO:0005737">
    <property type="term" value="C:cytoplasm"/>
    <property type="evidence" value="ECO:0007669"/>
    <property type="project" value="UniProtKB-SubCell"/>
</dbReference>
<dbReference type="SUPFAM" id="SSF52540">
    <property type="entry name" value="P-loop containing nucleoside triphosphate hydrolases"/>
    <property type="match status" value="1"/>
</dbReference>
<dbReference type="EMBL" id="CM002803">
    <property type="protein sequence ID" value="KEI68864.1"/>
    <property type="molecule type" value="Genomic_DNA"/>
</dbReference>
<dbReference type="PANTHER" id="PTHR23359">
    <property type="entry name" value="NUCLEOTIDE KINASE"/>
    <property type="match status" value="1"/>
</dbReference>
<dbReference type="EC" id="2.7.4.3" evidence="5 7"/>
<comment type="domain">
    <text evidence="5">Consists of three domains, a large central CORE domain and two small peripheral domains, NMPbind and LID, which undergo movements during catalysis. The LID domain closes over the site of phosphoryl transfer upon ATP binding. Assembling and dissambling the active center during each catalytic cycle provides an effective means to prevent ATP hydrolysis.</text>
</comment>
<evidence type="ECO:0000256" key="2">
    <source>
        <dbReference type="ARBA" id="ARBA00022727"/>
    </source>
</evidence>
<sequence length="182" mass="20954">MRLVILGGPGAGKGTQAKLLCSDLGIPCLDMGQILRQRIISDTELGQQAKPYVEKGELVPDEIMIQFVRQQLLEPAVAKGWLLDGYPRTSFQAEELDFLLEDLEQQLNWAIYFNVPEMVLKKRSLARSRADDQLGIIERRIELFYQRTVPILEYYELTNRLLDINGEQSPEQIYQEICQRLN</sequence>
<dbReference type="GO" id="GO:0044209">
    <property type="term" value="P:AMP salvage"/>
    <property type="evidence" value="ECO:0007669"/>
    <property type="project" value="UniProtKB-UniRule"/>
</dbReference>
<dbReference type="HOGENOM" id="CLU_032354_1_2_3"/>
<dbReference type="UniPathway" id="UPA00588">
    <property type="reaction ID" value="UER00649"/>
</dbReference>
<dbReference type="InterPro" id="IPR027417">
    <property type="entry name" value="P-loop_NTPase"/>
</dbReference>
<feature type="binding site" evidence="5">
    <location>
        <begin position="57"/>
        <end position="59"/>
    </location>
    <ligand>
        <name>AMP</name>
        <dbReference type="ChEBI" id="CHEBI:456215"/>
    </ligand>
</feature>
<keyword evidence="3 5" id="KW-0547">Nucleotide-binding</keyword>
<feature type="binding site" evidence="5">
    <location>
        <position position="36"/>
    </location>
    <ligand>
        <name>AMP</name>
        <dbReference type="ChEBI" id="CHEBI:456215"/>
    </ligand>
</feature>
<dbReference type="InterPro" id="IPR033690">
    <property type="entry name" value="Adenylat_kinase_CS"/>
</dbReference>
<feature type="binding site" evidence="5">
    <location>
        <position position="140"/>
    </location>
    <ligand>
        <name>AMP</name>
        <dbReference type="ChEBI" id="CHEBI:456215"/>
    </ligand>
</feature>
<comment type="caution">
    <text evidence="5">Lacks conserved residue(s) required for the propagation of feature annotation.</text>
</comment>
<evidence type="ECO:0000313" key="8">
    <source>
        <dbReference type="EMBL" id="KEI68864.1"/>
    </source>
</evidence>
<evidence type="ECO:0000256" key="1">
    <source>
        <dbReference type="ARBA" id="ARBA00022679"/>
    </source>
</evidence>
<comment type="subunit">
    <text evidence="5 7">Monomer.</text>
</comment>
<name>A0A073CKR7_PLAA1</name>
<keyword evidence="5" id="KW-0963">Cytoplasm</keyword>
<keyword evidence="5 7" id="KW-0067">ATP-binding</keyword>
<comment type="subcellular location">
    <subcellularLocation>
        <location evidence="5 7">Cytoplasm</location>
    </subcellularLocation>
</comment>
<feature type="binding site" evidence="5">
    <location>
        <position position="168"/>
    </location>
    <ligand>
        <name>ATP</name>
        <dbReference type="ChEBI" id="CHEBI:30616"/>
    </ligand>
</feature>
<feature type="binding site" evidence="5">
    <location>
        <position position="129"/>
    </location>
    <ligand>
        <name>AMP</name>
        <dbReference type="ChEBI" id="CHEBI:456215"/>
    </ligand>
</feature>
<comment type="pathway">
    <text evidence="5">Purine metabolism; AMP biosynthesis via salvage pathway; AMP from ADP: step 1/1.</text>
</comment>
<protein>
    <recommendedName>
        <fullName evidence="5 7">Adenylate kinase</fullName>
        <shortName evidence="5">AK</shortName>
        <ecNumber evidence="5 7">2.7.4.3</ecNumber>
    </recommendedName>
    <alternativeName>
        <fullName evidence="5">ATP-AMP transphosphorylase</fullName>
    </alternativeName>
    <alternativeName>
        <fullName evidence="5">ATP:AMP phosphotransferase</fullName>
    </alternativeName>
    <alternativeName>
        <fullName evidence="5">Adenylate monophosphate kinase</fullName>
    </alternativeName>
</protein>
<comment type="function">
    <text evidence="5">Catalyzes the reversible transfer of the terminal phosphate group between ATP and AMP. Plays an important role in cellular energy homeostasis and in adenine nucleotide metabolism.</text>
</comment>
<comment type="similarity">
    <text evidence="5 6">Belongs to the adenylate kinase family.</text>
</comment>
<dbReference type="GO" id="GO:0005524">
    <property type="term" value="F:ATP binding"/>
    <property type="evidence" value="ECO:0007669"/>
    <property type="project" value="UniProtKB-UniRule"/>
</dbReference>
<feature type="binding site" evidence="5">
    <location>
        <begin position="10"/>
        <end position="15"/>
    </location>
    <ligand>
        <name>ATP</name>
        <dbReference type="ChEBI" id="CHEBI:30616"/>
    </ligand>
</feature>
<dbReference type="PROSITE" id="PS00113">
    <property type="entry name" value="ADENYLATE_KINASE"/>
    <property type="match status" value="1"/>
</dbReference>
<evidence type="ECO:0000256" key="3">
    <source>
        <dbReference type="ARBA" id="ARBA00022741"/>
    </source>
</evidence>
<dbReference type="PRINTS" id="PR00094">
    <property type="entry name" value="ADENYLTKNASE"/>
</dbReference>
<feature type="binding site" evidence="5">
    <location>
        <position position="127"/>
    </location>
    <ligand>
        <name>ATP</name>
        <dbReference type="ChEBI" id="CHEBI:30616"/>
    </ligand>
</feature>
<dbReference type="AlphaFoldDB" id="A0A073CKR7"/>
<dbReference type="Gene3D" id="3.40.50.300">
    <property type="entry name" value="P-loop containing nucleotide triphosphate hydrolases"/>
    <property type="match status" value="1"/>
</dbReference>
<comment type="catalytic activity">
    <reaction evidence="5 7">
        <text>AMP + ATP = 2 ADP</text>
        <dbReference type="Rhea" id="RHEA:12973"/>
        <dbReference type="ChEBI" id="CHEBI:30616"/>
        <dbReference type="ChEBI" id="CHEBI:456215"/>
        <dbReference type="ChEBI" id="CHEBI:456216"/>
        <dbReference type="EC" id="2.7.4.3"/>
    </reaction>
</comment>
<dbReference type="HAMAP" id="MF_00235">
    <property type="entry name" value="Adenylate_kinase_Adk"/>
    <property type="match status" value="1"/>
</dbReference>
<dbReference type="InterPro" id="IPR000850">
    <property type="entry name" value="Adenylat/UMP-CMP_kin"/>
</dbReference>
<keyword evidence="2 5" id="KW-0545">Nucleotide biosynthesis</keyword>
<keyword evidence="4 5" id="KW-0418">Kinase</keyword>
<keyword evidence="9" id="KW-1185">Reference proteome</keyword>
<dbReference type="PATRIC" id="fig|388467.6.peg.4106"/>
<evidence type="ECO:0000313" key="9">
    <source>
        <dbReference type="Proteomes" id="UP000027395"/>
    </source>
</evidence>
<reference evidence="8 9" key="1">
    <citation type="journal article" date="2014" name="Appl. Environ. Microbiol.">
        <title>Elucidation of insertion elements encoded on plasmids and in vitro construction of shuttle vectors from the toxic cyanobacterium Planktothrix.</title>
        <authorList>
            <person name="Christiansen G."/>
            <person name="Goesmann A."/>
            <person name="Kurmayer R."/>
        </authorList>
    </citation>
    <scope>NUCLEOTIDE SEQUENCE [LARGE SCALE GENOMIC DNA]</scope>
    <source>
        <strain evidence="8 9">NIVA-CYA 126/8</strain>
    </source>
</reference>
<dbReference type="STRING" id="388467.A19Y_4167"/>
<feature type="binding site" evidence="5">
    <location>
        <position position="92"/>
    </location>
    <ligand>
        <name>AMP</name>
        <dbReference type="ChEBI" id="CHEBI:456215"/>
    </ligand>
</feature>
<keyword evidence="1 5" id="KW-0808">Transferase</keyword>
<evidence type="ECO:0000256" key="6">
    <source>
        <dbReference type="RuleBase" id="RU003330"/>
    </source>
</evidence>
<organism evidence="8 9">
    <name type="scientific">Planktothrix agardhii (strain NIVA-CYA 126/8)</name>
    <dbReference type="NCBI Taxonomy" id="388467"/>
    <lineage>
        <taxon>Bacteria</taxon>
        <taxon>Bacillati</taxon>
        <taxon>Cyanobacteriota</taxon>
        <taxon>Cyanophyceae</taxon>
        <taxon>Oscillatoriophycideae</taxon>
        <taxon>Oscillatoriales</taxon>
        <taxon>Microcoleaceae</taxon>
        <taxon>Planktothrix</taxon>
    </lineage>
</organism>
<dbReference type="GeneID" id="77290213"/>
<dbReference type="eggNOG" id="COG0563">
    <property type="taxonomic scope" value="Bacteria"/>
</dbReference>
<feature type="binding site" evidence="5">
    <location>
        <begin position="85"/>
        <end position="88"/>
    </location>
    <ligand>
        <name>AMP</name>
        <dbReference type="ChEBI" id="CHEBI:456215"/>
    </ligand>
</feature>
<proteinExistence type="inferred from homology"/>
<dbReference type="Pfam" id="PF00406">
    <property type="entry name" value="ADK"/>
    <property type="match status" value="1"/>
</dbReference>